<evidence type="ECO:0000259" key="2">
    <source>
        <dbReference type="PROSITE" id="PS50879"/>
    </source>
</evidence>
<dbReference type="EMBL" id="CAMXCT010003535">
    <property type="protein sequence ID" value="CAI4004946.1"/>
    <property type="molecule type" value="Genomic_DNA"/>
</dbReference>
<dbReference type="InterPro" id="IPR036691">
    <property type="entry name" value="Endo/exonu/phosph_ase_sf"/>
</dbReference>
<evidence type="ECO:0000313" key="3">
    <source>
        <dbReference type="EMBL" id="CAI4004946.1"/>
    </source>
</evidence>
<organism evidence="3">
    <name type="scientific">Cladocopium goreaui</name>
    <dbReference type="NCBI Taxonomy" id="2562237"/>
    <lineage>
        <taxon>Eukaryota</taxon>
        <taxon>Sar</taxon>
        <taxon>Alveolata</taxon>
        <taxon>Dinophyceae</taxon>
        <taxon>Suessiales</taxon>
        <taxon>Symbiodiniaceae</taxon>
        <taxon>Cladocopium</taxon>
    </lineage>
</organism>
<dbReference type="EMBL" id="CAMXCT020003535">
    <property type="protein sequence ID" value="CAL1158321.1"/>
    <property type="molecule type" value="Genomic_DNA"/>
</dbReference>
<dbReference type="SUPFAM" id="SSF56219">
    <property type="entry name" value="DNase I-like"/>
    <property type="match status" value="1"/>
</dbReference>
<feature type="domain" description="Reverse transcriptase" evidence="1">
    <location>
        <begin position="729"/>
        <end position="976"/>
    </location>
</feature>
<evidence type="ECO:0000313" key="4">
    <source>
        <dbReference type="EMBL" id="CAL1158321.1"/>
    </source>
</evidence>
<reference evidence="4" key="2">
    <citation type="submission" date="2024-04" db="EMBL/GenBank/DDBJ databases">
        <authorList>
            <person name="Chen Y."/>
            <person name="Shah S."/>
            <person name="Dougan E. K."/>
            <person name="Thang M."/>
            <person name="Chan C."/>
        </authorList>
    </citation>
    <scope>NUCLEOTIDE SEQUENCE [LARGE SCALE GENOMIC DNA]</scope>
</reference>
<dbReference type="PROSITE" id="PS50879">
    <property type="entry name" value="RNASE_H_1"/>
    <property type="match status" value="1"/>
</dbReference>
<dbReference type="InterPro" id="IPR000477">
    <property type="entry name" value="RT_dom"/>
</dbReference>
<gene>
    <name evidence="3" type="ORF">C1SCF055_LOCUS30706</name>
</gene>
<evidence type="ECO:0000313" key="6">
    <source>
        <dbReference type="Proteomes" id="UP001152797"/>
    </source>
</evidence>
<evidence type="ECO:0000313" key="5">
    <source>
        <dbReference type="EMBL" id="CAL4792258.1"/>
    </source>
</evidence>
<dbReference type="InterPro" id="IPR012337">
    <property type="entry name" value="RNaseH-like_sf"/>
</dbReference>
<comment type="caution">
    <text evidence="3">The sequence shown here is derived from an EMBL/GenBank/DDBJ whole genome shotgun (WGS) entry which is preliminary data.</text>
</comment>
<reference evidence="3" key="1">
    <citation type="submission" date="2022-10" db="EMBL/GenBank/DDBJ databases">
        <authorList>
            <person name="Chen Y."/>
            <person name="Dougan E. K."/>
            <person name="Chan C."/>
            <person name="Rhodes N."/>
            <person name="Thang M."/>
        </authorList>
    </citation>
    <scope>NUCLEOTIDE SEQUENCE</scope>
</reference>
<dbReference type="PROSITE" id="PS50878">
    <property type="entry name" value="RT_POL"/>
    <property type="match status" value="1"/>
</dbReference>
<dbReference type="SUPFAM" id="SSF53098">
    <property type="entry name" value="Ribonuclease H-like"/>
    <property type="match status" value="1"/>
</dbReference>
<dbReference type="Gene3D" id="3.30.420.10">
    <property type="entry name" value="Ribonuclease H-like superfamily/Ribonuclease H"/>
    <property type="match status" value="1"/>
</dbReference>
<dbReference type="InterPro" id="IPR002156">
    <property type="entry name" value="RNaseH_domain"/>
</dbReference>
<sequence length="1652" mass="186047">MLSDSDALPFAQHYFVSAAQGDRDCGSGEVASSPYSAVGFSSVSQFLDEDQSQNFVCVAQNWDCVDFDELSGHDRPYPCGEALNPGPSLSINFANPTGLNGKEHVVYALPSGITCLAETHLATPGMTQSCGILRSLALRDNRPLRLLPGAAVPLRARSNFVGKWAGVFQMSDLPCHRLQLNWPQDEYNLGRVQTASFRMNDITIQGTVLYGWSPGPTWPKAHAATRAMLQHLTEELVVGSKGLRYIAGDFNGDASHFPEWEIWSRAGWHEVQSLHALRTGEGPFPTCKGRTQPDCIWISPELACHFRSCSIYDSFADHAAISASFDLQLEDATYPWWPMPSKLPWTSIDLPAWWHSAPEHCLFSYEASTTEFLASFGRAYEDSLRPFFVPDPHSGLPSASKGRGQTLEPKQRVQQLPTVKPSRAGEETLRSDLVGRSVQRWFTQLRRLQSLLHNIRRDSTAPGAIAYRLQLWQAIKSARGFAGTFAAWWAVRPHKSPGSPLLLPSSLPDLFTLELLYLDFQHNFRSFESWNLQQRRKTLQHVLREDSKRAFQSVKGAIKPAPDRFVESSSAIVVAADAPSNQVEVEQDFPQATQSIWTLDGAPAQVRQLDTCLYEVSAELSVEAGQELEQHIQITRTDEMFDKLKQFWEPRWSKRLTLSASHWDRLLAFVQTHMTPAVFDFPPITLSMWDHINHRYSATAARGPDGFDHLDLLHMPVGFQHSLLSLLSGIESGQPWPKQLQLGFCHPLPKRPDATTVQDHRPIVILSVLYRSWSALRARPLLAQLKHLVGPGVIGFMPGREAGEVWHYVQTLIEWALQSGQQLHGVVSDVRKAFESIPRTPLFAVMSLLGFPAPLLSAWSRFLDGLERRFLLRDQIGDMIPSNWGLPEGCSLSVLGMTVIDWVFDEYQRAFTSTLPLTYVDNFELLSAELGSLMTGYASMEAFMDLWTLELDGPKTFFWSTNGTARSTLRRLGKHVVLESPDLGGAMTYCRRTGIGSQKTRFESLEPMWPRLRRSLAPLSIKQFLLRQAFWPKAFHAIGITLLPFKWISSLRTRAVRALGFGQAGANPGVRLALLSSAYTTDPGFFQAERVVHDFRRFLAKDPSQLHFWKAFMDTYTGTQLSGPCCKLLEIFEQLGWYVQSPPWILDHDGCPFDFLHMSSGALQSVLEDAWTQRLGTELAGRNDFTGLVGLHWPPSRHEQRLTALENACVNSLREGAFLTNHAQSKFDLIKGDLCKFCRQVDTIEHRCLDCPALATARQGHEEAQQLWHILPQSLTHHLMLSRNPYHAERKRVLLQLEEHVGPFEYVDTTLDARVDIFTDGSCEYPETPPLSLAAWALVSATHERVLLSGPLPGFHQSINRAELFAIYMAVQWAWQTRHPITIWTDSAYAAHGLHCIISDPRSFEPASNEDLWQQISELLDMMDLGYIQVQHVNSHLSTEHALSPLDEWIVKWNQVADTNASLANRSRPRWCTEVCDRHREAFLESESHVDLLRSLHLDVALHRQALLKVHGEEEVEDEEETILQTRNWVQIDDWLDALPLGWLTKWPSLVGAQQFAIPVVKALLDLLMNERERSEGAVYLSWLEIAVMCYQDTMGKSRLLEPARPHCLCCAPSIASMSDVPVAAELLKRNAKSTAARVATARSESPIRVST</sequence>
<dbReference type="Proteomes" id="UP001152797">
    <property type="component" value="Unassembled WGS sequence"/>
</dbReference>
<dbReference type="GO" id="GO:0003676">
    <property type="term" value="F:nucleic acid binding"/>
    <property type="evidence" value="ECO:0007669"/>
    <property type="project" value="InterPro"/>
</dbReference>
<dbReference type="OrthoDB" id="408060at2759"/>
<dbReference type="InterPro" id="IPR036397">
    <property type="entry name" value="RNaseH_sf"/>
</dbReference>
<dbReference type="PANTHER" id="PTHR19446">
    <property type="entry name" value="REVERSE TRANSCRIPTASES"/>
    <property type="match status" value="1"/>
</dbReference>
<dbReference type="SUPFAM" id="SSF56672">
    <property type="entry name" value="DNA/RNA polymerases"/>
    <property type="match status" value="1"/>
</dbReference>
<dbReference type="InterPro" id="IPR043502">
    <property type="entry name" value="DNA/RNA_pol_sf"/>
</dbReference>
<accession>A0A9P1GBP9</accession>
<proteinExistence type="predicted"/>
<feature type="domain" description="RNase H type-1" evidence="2">
    <location>
        <begin position="1311"/>
        <end position="1466"/>
    </location>
</feature>
<dbReference type="Pfam" id="PF00078">
    <property type="entry name" value="RVT_1"/>
    <property type="match status" value="1"/>
</dbReference>
<dbReference type="EMBL" id="CAMXCT030003535">
    <property type="protein sequence ID" value="CAL4792258.1"/>
    <property type="molecule type" value="Genomic_DNA"/>
</dbReference>
<dbReference type="GO" id="GO:0004523">
    <property type="term" value="F:RNA-DNA hybrid ribonuclease activity"/>
    <property type="evidence" value="ECO:0007669"/>
    <property type="project" value="InterPro"/>
</dbReference>
<dbReference type="Pfam" id="PF00075">
    <property type="entry name" value="RNase_H"/>
    <property type="match status" value="1"/>
</dbReference>
<evidence type="ECO:0000259" key="1">
    <source>
        <dbReference type="PROSITE" id="PS50878"/>
    </source>
</evidence>
<name>A0A9P1GBP9_9DINO</name>
<keyword evidence="6" id="KW-1185">Reference proteome</keyword>
<protein>
    <submittedName>
        <fullName evidence="5">LINE-1 retrotransposable element ORF2 protein (ORF2p) (Long interspersed element-1) (L1) (Retrovirus-related Pol polyprotein LINE-1)</fullName>
    </submittedName>
</protein>